<dbReference type="STRING" id="1097556.R4XB72"/>
<keyword evidence="3" id="KW-0690">Ribosome biogenesis</keyword>
<comment type="caution">
    <text evidence="11">The sequence shown here is derived from an EMBL/GenBank/DDBJ whole genome shotgun (WGS) entry which is preliminary data.</text>
</comment>
<comment type="similarity">
    <text evidence="8">Belongs to the REI1 family.</text>
</comment>
<comment type="subcellular location">
    <subcellularLocation>
        <location evidence="1">Cytoplasm</location>
    </subcellularLocation>
</comment>
<dbReference type="eggNOG" id="KOG2785">
    <property type="taxonomic scope" value="Eukaryota"/>
</dbReference>
<dbReference type="PANTHER" id="PTHR13182">
    <property type="entry name" value="ZINC FINGER PROTEIN 622"/>
    <property type="match status" value="1"/>
</dbReference>
<evidence type="ECO:0000256" key="1">
    <source>
        <dbReference type="ARBA" id="ARBA00004496"/>
    </source>
</evidence>
<feature type="compositionally biased region" description="Polar residues" evidence="9">
    <location>
        <begin position="128"/>
        <end position="157"/>
    </location>
</feature>
<dbReference type="InterPro" id="IPR036236">
    <property type="entry name" value="Znf_C2H2_sf"/>
</dbReference>
<reference evidence="11 12" key="1">
    <citation type="journal article" date="2013" name="MBio">
        <title>Genome sequencing of the plant pathogen Taphrina deformans, the causal agent of peach leaf curl.</title>
        <authorList>
            <person name="Cisse O.H."/>
            <person name="Almeida J.M.G.C.F."/>
            <person name="Fonseca A."/>
            <person name="Kumar A.A."/>
            <person name="Salojaervi J."/>
            <person name="Overmyer K."/>
            <person name="Hauser P.M."/>
            <person name="Pagni M."/>
        </authorList>
    </citation>
    <scope>NUCLEOTIDE SEQUENCE [LARGE SCALE GENOMIC DNA]</scope>
    <source>
        <strain evidence="12">PYCC 5710 / ATCC 11124 / CBS 356.35 / IMI 108563 / JCM 9778 / NBRC 8474</strain>
    </source>
</reference>
<dbReference type="InterPro" id="IPR041661">
    <property type="entry name" value="ZN622/Rei1/Reh1_Znf-C2H2"/>
</dbReference>
<keyword evidence="4" id="KW-0479">Metal-binding</keyword>
<evidence type="ECO:0000256" key="5">
    <source>
        <dbReference type="ARBA" id="ARBA00022737"/>
    </source>
</evidence>
<gene>
    <name evidence="11" type="ORF">TAPDE_003198</name>
</gene>
<evidence type="ECO:0000256" key="4">
    <source>
        <dbReference type="ARBA" id="ARBA00022723"/>
    </source>
</evidence>
<dbReference type="GO" id="GO:0008270">
    <property type="term" value="F:zinc ion binding"/>
    <property type="evidence" value="ECO:0007669"/>
    <property type="project" value="UniProtKB-KW"/>
</dbReference>
<evidence type="ECO:0000256" key="3">
    <source>
        <dbReference type="ARBA" id="ARBA00022517"/>
    </source>
</evidence>
<evidence type="ECO:0000256" key="2">
    <source>
        <dbReference type="ARBA" id="ARBA00022490"/>
    </source>
</evidence>
<keyword evidence="12" id="KW-1185">Reference proteome</keyword>
<dbReference type="InterPro" id="IPR040025">
    <property type="entry name" value="Znf622/Rei1/Reh1"/>
</dbReference>
<dbReference type="Gene3D" id="3.30.160.60">
    <property type="entry name" value="Classic Zinc Finger"/>
    <property type="match status" value="1"/>
</dbReference>
<name>R4XB72_TAPDE</name>
<evidence type="ECO:0000256" key="9">
    <source>
        <dbReference type="SAM" id="MobiDB-lite"/>
    </source>
</evidence>
<evidence type="ECO:0000313" key="11">
    <source>
        <dbReference type="EMBL" id="CCG83073.1"/>
    </source>
</evidence>
<feature type="domain" description="C2H2-type" evidence="10">
    <location>
        <begin position="21"/>
        <end position="43"/>
    </location>
</feature>
<feature type="compositionally biased region" description="Acidic residues" evidence="9">
    <location>
        <begin position="306"/>
        <end position="326"/>
    </location>
</feature>
<dbReference type="GO" id="GO:0005737">
    <property type="term" value="C:cytoplasm"/>
    <property type="evidence" value="ECO:0007669"/>
    <property type="project" value="UniProtKB-SubCell"/>
</dbReference>
<dbReference type="GO" id="GO:0003676">
    <property type="term" value="F:nucleic acid binding"/>
    <property type="evidence" value="ECO:0007669"/>
    <property type="project" value="InterPro"/>
</dbReference>
<dbReference type="EMBL" id="CAHR02000120">
    <property type="protein sequence ID" value="CCG83073.1"/>
    <property type="molecule type" value="Genomic_DNA"/>
</dbReference>
<sequence length="446" mass="49745">MEDTLSHGTDHSHTDKGTFTCQTCSIAFYTPDLQRTHYRSDWHRYNLKRRVANLTSVSATTFAEKVLAQKSLAATSAERANFAERCEPCGKVYYSENAYNNHIGSKKHRDTVKAALTRAEATADAESNDGSTHDSTFSLEDSVEPSQASIYESSTASPAPEREIPGPAAIDTDTPSEEDQIRAKLEKAVKLPLGECLFCRTVQTGEDDVQVLSENVNHMIKAHSLFLPEQEYLVDMRGLIEYLQTKVSVGNFCLACNKGFRNIEACRAHMASTSHRRIAYSSEDEQMEISDFYDFSATWDGIDGDGDWEDTSDAEADDDDDDDDDGISTIDSAANDVVADDFELRLPSGAVAGHRSLARYYRQNLRGRDPHAEHGGSAVHRAIMDRTQAARQALVANSLAGVDPGRKKWSNRHVETFVDVRRREDFKTRVGYRGNNKKHYTPQLLQ</sequence>
<dbReference type="SUPFAM" id="SSF57667">
    <property type="entry name" value="beta-beta-alpha zinc fingers"/>
    <property type="match status" value="3"/>
</dbReference>
<keyword evidence="7" id="KW-0862">Zinc</keyword>
<dbReference type="Pfam" id="PF12874">
    <property type="entry name" value="zf-met"/>
    <property type="match status" value="1"/>
</dbReference>
<dbReference type="SMART" id="SM00451">
    <property type="entry name" value="ZnF_U1"/>
    <property type="match status" value="3"/>
</dbReference>
<organism evidence="11 12">
    <name type="scientific">Taphrina deformans (strain PYCC 5710 / ATCC 11124 / CBS 356.35 / IMI 108563 / JCM 9778 / NBRC 8474)</name>
    <name type="common">Peach leaf curl fungus</name>
    <name type="synonym">Lalaria deformans</name>
    <dbReference type="NCBI Taxonomy" id="1097556"/>
    <lineage>
        <taxon>Eukaryota</taxon>
        <taxon>Fungi</taxon>
        <taxon>Dikarya</taxon>
        <taxon>Ascomycota</taxon>
        <taxon>Taphrinomycotina</taxon>
        <taxon>Taphrinomycetes</taxon>
        <taxon>Taphrinales</taxon>
        <taxon>Taphrinaceae</taxon>
        <taxon>Taphrina</taxon>
    </lineage>
</organism>
<dbReference type="PANTHER" id="PTHR13182:SF8">
    <property type="entry name" value="CYTOPLASMIC 60S SUBUNIT BIOGENESIS FACTOR ZNF622"/>
    <property type="match status" value="1"/>
</dbReference>
<dbReference type="VEuPathDB" id="FungiDB:TAPDE_003198"/>
<dbReference type="Proteomes" id="UP000013776">
    <property type="component" value="Unassembled WGS sequence"/>
</dbReference>
<evidence type="ECO:0000256" key="6">
    <source>
        <dbReference type="ARBA" id="ARBA00022771"/>
    </source>
</evidence>
<keyword evidence="2" id="KW-0963">Cytoplasm</keyword>
<feature type="region of interest" description="Disordered" evidence="9">
    <location>
        <begin position="306"/>
        <end position="327"/>
    </location>
</feature>
<evidence type="ECO:0000256" key="7">
    <source>
        <dbReference type="ARBA" id="ARBA00022833"/>
    </source>
</evidence>
<dbReference type="SMART" id="SM00355">
    <property type="entry name" value="ZnF_C2H2"/>
    <property type="match status" value="3"/>
</dbReference>
<evidence type="ECO:0000313" key="12">
    <source>
        <dbReference type="Proteomes" id="UP000013776"/>
    </source>
</evidence>
<protein>
    <submittedName>
        <fullName evidence="11">Ribosome biogenesis protein</fullName>
    </submittedName>
</protein>
<dbReference type="GO" id="GO:0030687">
    <property type="term" value="C:preribosome, large subunit precursor"/>
    <property type="evidence" value="ECO:0007669"/>
    <property type="project" value="TreeGrafter"/>
</dbReference>
<evidence type="ECO:0000256" key="8">
    <source>
        <dbReference type="ARBA" id="ARBA00034126"/>
    </source>
</evidence>
<feature type="domain" description="C2H2-type" evidence="10">
    <location>
        <begin position="86"/>
        <end position="108"/>
    </location>
</feature>
<feature type="region of interest" description="Disordered" evidence="9">
    <location>
        <begin position="119"/>
        <end position="178"/>
    </location>
</feature>
<dbReference type="InterPro" id="IPR013087">
    <property type="entry name" value="Znf_C2H2_type"/>
</dbReference>
<accession>R4XB72</accession>
<dbReference type="GO" id="GO:0042273">
    <property type="term" value="P:ribosomal large subunit biogenesis"/>
    <property type="evidence" value="ECO:0007669"/>
    <property type="project" value="TreeGrafter"/>
</dbReference>
<keyword evidence="5" id="KW-0677">Repeat</keyword>
<dbReference type="OrthoDB" id="19329at2759"/>
<proteinExistence type="inferred from homology"/>
<evidence type="ECO:0000259" key="10">
    <source>
        <dbReference type="PROSITE" id="PS00028"/>
    </source>
</evidence>
<dbReference type="Pfam" id="PF12756">
    <property type="entry name" value="zf-C2H2_2"/>
    <property type="match status" value="1"/>
</dbReference>
<dbReference type="InterPro" id="IPR003604">
    <property type="entry name" value="Matrin/U1-like-C_Znf_C2H2"/>
</dbReference>
<keyword evidence="6" id="KW-0863">Zinc-finger</keyword>
<dbReference type="AlphaFoldDB" id="R4XB72"/>
<dbReference type="PROSITE" id="PS00028">
    <property type="entry name" value="ZINC_FINGER_C2H2_1"/>
    <property type="match status" value="2"/>
</dbReference>